<protein>
    <submittedName>
        <fullName evidence="1">Uncharacterized protein</fullName>
    </submittedName>
</protein>
<name>A0A9N8EMM6_9STRA</name>
<dbReference type="OrthoDB" id="10670633at2759"/>
<dbReference type="Proteomes" id="UP001153069">
    <property type="component" value="Unassembled WGS sequence"/>
</dbReference>
<keyword evidence="2" id="KW-1185">Reference proteome</keyword>
<dbReference type="AlphaFoldDB" id="A0A9N8EMM6"/>
<organism evidence="1 2">
    <name type="scientific">Seminavis robusta</name>
    <dbReference type="NCBI Taxonomy" id="568900"/>
    <lineage>
        <taxon>Eukaryota</taxon>
        <taxon>Sar</taxon>
        <taxon>Stramenopiles</taxon>
        <taxon>Ochrophyta</taxon>
        <taxon>Bacillariophyta</taxon>
        <taxon>Bacillariophyceae</taxon>
        <taxon>Bacillariophycidae</taxon>
        <taxon>Naviculales</taxon>
        <taxon>Naviculaceae</taxon>
        <taxon>Seminavis</taxon>
    </lineage>
</organism>
<proteinExistence type="predicted"/>
<gene>
    <name evidence="1" type="ORF">SEMRO_1554_G282000.1</name>
</gene>
<evidence type="ECO:0000313" key="1">
    <source>
        <dbReference type="EMBL" id="CAB9524572.1"/>
    </source>
</evidence>
<sequence>MILDTAGNEQGPSVIRWVPFHLSSVLSHLATERKFSYRHIASHAQKLCDTIRDSKTYSGNGWEGIFVLFLLARGLTGTSDEYFVPSKWFLENPKVLYNAPYESRRLFGHCENWQELLKGVTLGAEPQLSILFPTNSRFATYGVLAVYSKDCENKSIYGYQLKEGSASTAKIGANGEIERSFWVQGKSPDNAESKKHWRQSIDRQILWRIGKALDA</sequence>
<evidence type="ECO:0000313" key="2">
    <source>
        <dbReference type="Proteomes" id="UP001153069"/>
    </source>
</evidence>
<comment type="caution">
    <text evidence="1">The sequence shown here is derived from an EMBL/GenBank/DDBJ whole genome shotgun (WGS) entry which is preliminary data.</text>
</comment>
<accession>A0A9N8EMM6</accession>
<dbReference type="EMBL" id="CAICTM010001552">
    <property type="protein sequence ID" value="CAB9524572.1"/>
    <property type="molecule type" value="Genomic_DNA"/>
</dbReference>
<reference evidence="1" key="1">
    <citation type="submission" date="2020-06" db="EMBL/GenBank/DDBJ databases">
        <authorList>
            <consortium name="Plant Systems Biology data submission"/>
        </authorList>
    </citation>
    <scope>NUCLEOTIDE SEQUENCE</scope>
    <source>
        <strain evidence="1">D6</strain>
    </source>
</reference>